<comment type="caution">
    <text evidence="8">The sequence shown here is derived from an EMBL/GenBank/DDBJ whole genome shotgun (WGS) entry which is preliminary data.</text>
</comment>
<dbReference type="Proteomes" id="UP001362899">
    <property type="component" value="Unassembled WGS sequence"/>
</dbReference>
<dbReference type="InterPro" id="IPR004367">
    <property type="entry name" value="Cyclin_C-dom"/>
</dbReference>
<evidence type="ECO:0000256" key="1">
    <source>
        <dbReference type="ARBA" id="ARBA00008742"/>
    </source>
</evidence>
<keyword evidence="4" id="KW-0131">Cell cycle</keyword>
<sequence length="351" mass="39565">MATLDNAAYLALAELEDDILSSLRSEELRKLPNVDLMECQIEITWEMRFQLLEYLAETQVMLGLSPDAWALSVTIIDRYMSQRYVYAKLFQLLGCVSLWIAAKTCDSKRRLPTTATLAYLCGGIYPESMFNEMELHILSTLQWNVIAPIASDFIDLSVSNVAREIKSRASKFHSDDHHNISRMAHYIAECALYHNSTLSYRPSEIAASAVSLSTLVLDHNNNYNWPMINTENSSKECFDALVAVIGNPPRCCVQRYASDNEFPIPVRFDQFISKISGILDESPRTPYVSSTAWEDDCLSSPESLASCYTYMSSPQTPVGHDYSNNSQIMLSKADDKSTIYFQDGTRSVSQL</sequence>
<dbReference type="GO" id="GO:0051301">
    <property type="term" value="P:cell division"/>
    <property type="evidence" value="ECO:0007669"/>
    <property type="project" value="UniProtKB-KW"/>
</dbReference>
<dbReference type="InterPro" id="IPR036915">
    <property type="entry name" value="Cyclin-like_sf"/>
</dbReference>
<feature type="domain" description="Cyclin-like" evidence="6">
    <location>
        <begin position="53"/>
        <end position="139"/>
    </location>
</feature>
<feature type="domain" description="Cyclin C-terminal" evidence="7">
    <location>
        <begin position="148"/>
        <end position="265"/>
    </location>
</feature>
<dbReference type="SUPFAM" id="SSF47954">
    <property type="entry name" value="Cyclin-like"/>
    <property type="match status" value="2"/>
</dbReference>
<evidence type="ECO:0000256" key="5">
    <source>
        <dbReference type="RuleBase" id="RU000383"/>
    </source>
</evidence>
<dbReference type="Gene3D" id="1.10.472.10">
    <property type="entry name" value="Cyclin-like"/>
    <property type="match status" value="2"/>
</dbReference>
<dbReference type="GO" id="GO:0051726">
    <property type="term" value="P:regulation of cell cycle"/>
    <property type="evidence" value="ECO:0007669"/>
    <property type="project" value="UniProtKB-ARBA"/>
</dbReference>
<evidence type="ECO:0000313" key="8">
    <source>
        <dbReference type="EMBL" id="GMM52117.1"/>
    </source>
</evidence>
<dbReference type="CDD" id="cd20537">
    <property type="entry name" value="CYCLIN_CCNO-like_rpt2"/>
    <property type="match status" value="1"/>
</dbReference>
<dbReference type="EMBL" id="BTGC01000008">
    <property type="protein sequence ID" value="GMM52117.1"/>
    <property type="molecule type" value="Genomic_DNA"/>
</dbReference>
<dbReference type="GO" id="GO:0016538">
    <property type="term" value="F:cyclin-dependent protein serine/threonine kinase regulator activity"/>
    <property type="evidence" value="ECO:0007669"/>
    <property type="project" value="UniProtKB-ARBA"/>
</dbReference>
<dbReference type="AlphaFoldDB" id="A0AAV5RM99"/>
<dbReference type="InterPro" id="IPR039361">
    <property type="entry name" value="Cyclin"/>
</dbReference>
<dbReference type="FunFam" id="1.10.472.10:FF:000010">
    <property type="entry name" value="G1/S-specific cyclin Cln1"/>
    <property type="match status" value="1"/>
</dbReference>
<evidence type="ECO:0000256" key="3">
    <source>
        <dbReference type="ARBA" id="ARBA00023127"/>
    </source>
</evidence>
<dbReference type="GO" id="GO:0044843">
    <property type="term" value="P:cell cycle G1/S phase transition"/>
    <property type="evidence" value="ECO:0007669"/>
    <property type="project" value="UniProtKB-ARBA"/>
</dbReference>
<dbReference type="Pfam" id="PF02984">
    <property type="entry name" value="Cyclin_C"/>
    <property type="match status" value="1"/>
</dbReference>
<evidence type="ECO:0000313" key="9">
    <source>
        <dbReference type="Proteomes" id="UP001362899"/>
    </source>
</evidence>
<keyword evidence="2" id="KW-0132">Cell division</keyword>
<comment type="similarity">
    <text evidence="1 5">Belongs to the cyclin family.</text>
</comment>
<keyword evidence="3 5" id="KW-0195">Cyclin</keyword>
<reference evidence="8 9" key="1">
    <citation type="journal article" date="2023" name="Elife">
        <title>Identification of key yeast species and microbe-microbe interactions impacting larval growth of Drosophila in the wild.</title>
        <authorList>
            <person name="Mure A."/>
            <person name="Sugiura Y."/>
            <person name="Maeda R."/>
            <person name="Honda K."/>
            <person name="Sakurai N."/>
            <person name="Takahashi Y."/>
            <person name="Watada M."/>
            <person name="Katoh T."/>
            <person name="Gotoh A."/>
            <person name="Gotoh Y."/>
            <person name="Taniguchi I."/>
            <person name="Nakamura K."/>
            <person name="Hayashi T."/>
            <person name="Katayama T."/>
            <person name="Uemura T."/>
            <person name="Hattori Y."/>
        </authorList>
    </citation>
    <scope>NUCLEOTIDE SEQUENCE [LARGE SCALE GENOMIC DNA]</scope>
    <source>
        <strain evidence="8 9">SB-73</strain>
    </source>
</reference>
<dbReference type="SMART" id="SM00385">
    <property type="entry name" value="CYCLIN"/>
    <property type="match status" value="2"/>
</dbReference>
<dbReference type="PANTHER" id="PTHR10177">
    <property type="entry name" value="CYCLINS"/>
    <property type="match status" value="1"/>
</dbReference>
<accession>A0AAV5RM99</accession>
<protein>
    <submittedName>
        <fullName evidence="8">Cyclin</fullName>
    </submittedName>
</protein>
<dbReference type="CDD" id="cd20559">
    <property type="entry name" value="CYCLIN_ScCLN_like"/>
    <property type="match status" value="1"/>
</dbReference>
<feature type="domain" description="Cyclin-like" evidence="6">
    <location>
        <begin position="163"/>
        <end position="243"/>
    </location>
</feature>
<name>A0AAV5RM99_STABA</name>
<organism evidence="8 9">
    <name type="scientific">Starmerella bacillaris</name>
    <name type="common">Yeast</name>
    <name type="synonym">Candida zemplinina</name>
    <dbReference type="NCBI Taxonomy" id="1247836"/>
    <lineage>
        <taxon>Eukaryota</taxon>
        <taxon>Fungi</taxon>
        <taxon>Dikarya</taxon>
        <taxon>Ascomycota</taxon>
        <taxon>Saccharomycotina</taxon>
        <taxon>Dipodascomycetes</taxon>
        <taxon>Dipodascales</taxon>
        <taxon>Trichomonascaceae</taxon>
        <taxon>Starmerella</taxon>
    </lineage>
</organism>
<keyword evidence="9" id="KW-1185">Reference proteome</keyword>
<gene>
    <name evidence="8" type="ORF">DASB73_030800</name>
</gene>
<evidence type="ECO:0000256" key="2">
    <source>
        <dbReference type="ARBA" id="ARBA00022618"/>
    </source>
</evidence>
<dbReference type="SMART" id="SM01332">
    <property type="entry name" value="Cyclin_C"/>
    <property type="match status" value="1"/>
</dbReference>
<dbReference type="InterPro" id="IPR013763">
    <property type="entry name" value="Cyclin-like_dom"/>
</dbReference>
<evidence type="ECO:0000259" key="7">
    <source>
        <dbReference type="SMART" id="SM01332"/>
    </source>
</evidence>
<evidence type="ECO:0000256" key="4">
    <source>
        <dbReference type="ARBA" id="ARBA00023306"/>
    </source>
</evidence>
<proteinExistence type="inferred from homology"/>
<evidence type="ECO:0000259" key="6">
    <source>
        <dbReference type="SMART" id="SM00385"/>
    </source>
</evidence>
<dbReference type="InterPro" id="IPR006671">
    <property type="entry name" value="Cyclin_N"/>
</dbReference>
<dbReference type="Pfam" id="PF00134">
    <property type="entry name" value="Cyclin_N"/>
    <property type="match status" value="1"/>
</dbReference>